<evidence type="ECO:0000313" key="3">
    <source>
        <dbReference type="Proteomes" id="UP000828390"/>
    </source>
</evidence>
<keyword evidence="1" id="KW-1133">Transmembrane helix</keyword>
<proteinExistence type="predicted"/>
<feature type="transmembrane region" description="Helical" evidence="1">
    <location>
        <begin position="90"/>
        <end position="113"/>
    </location>
</feature>
<keyword evidence="1" id="KW-0472">Membrane</keyword>
<dbReference type="EMBL" id="JAIWYP010000012">
    <property type="protein sequence ID" value="KAH3728422.1"/>
    <property type="molecule type" value="Genomic_DNA"/>
</dbReference>
<reference evidence="2" key="1">
    <citation type="journal article" date="2019" name="bioRxiv">
        <title>The Genome of the Zebra Mussel, Dreissena polymorpha: A Resource for Invasive Species Research.</title>
        <authorList>
            <person name="McCartney M.A."/>
            <person name="Auch B."/>
            <person name="Kono T."/>
            <person name="Mallez S."/>
            <person name="Zhang Y."/>
            <person name="Obille A."/>
            <person name="Becker A."/>
            <person name="Abrahante J.E."/>
            <person name="Garbe J."/>
            <person name="Badalamenti J.P."/>
            <person name="Herman A."/>
            <person name="Mangelson H."/>
            <person name="Liachko I."/>
            <person name="Sullivan S."/>
            <person name="Sone E.D."/>
            <person name="Koren S."/>
            <person name="Silverstein K.A.T."/>
            <person name="Beckman K.B."/>
            <person name="Gohl D.M."/>
        </authorList>
    </citation>
    <scope>NUCLEOTIDE SEQUENCE</scope>
    <source>
        <strain evidence="2">Duluth1</strain>
        <tissue evidence="2">Whole animal</tissue>
    </source>
</reference>
<dbReference type="AlphaFoldDB" id="A0A9D4CPS1"/>
<protein>
    <submittedName>
        <fullName evidence="2">Uncharacterized protein</fullName>
    </submittedName>
</protein>
<organism evidence="2 3">
    <name type="scientific">Dreissena polymorpha</name>
    <name type="common">Zebra mussel</name>
    <name type="synonym">Mytilus polymorpha</name>
    <dbReference type="NCBI Taxonomy" id="45954"/>
    <lineage>
        <taxon>Eukaryota</taxon>
        <taxon>Metazoa</taxon>
        <taxon>Spiralia</taxon>
        <taxon>Lophotrochozoa</taxon>
        <taxon>Mollusca</taxon>
        <taxon>Bivalvia</taxon>
        <taxon>Autobranchia</taxon>
        <taxon>Heteroconchia</taxon>
        <taxon>Euheterodonta</taxon>
        <taxon>Imparidentia</taxon>
        <taxon>Neoheterodontei</taxon>
        <taxon>Myida</taxon>
        <taxon>Dreissenoidea</taxon>
        <taxon>Dreissenidae</taxon>
        <taxon>Dreissena</taxon>
    </lineage>
</organism>
<evidence type="ECO:0000313" key="2">
    <source>
        <dbReference type="EMBL" id="KAH3728422.1"/>
    </source>
</evidence>
<gene>
    <name evidence="2" type="ORF">DPMN_054378</name>
</gene>
<comment type="caution">
    <text evidence="2">The sequence shown here is derived from an EMBL/GenBank/DDBJ whole genome shotgun (WGS) entry which is preliminary data.</text>
</comment>
<keyword evidence="3" id="KW-1185">Reference proteome</keyword>
<name>A0A9D4CPS1_DREPO</name>
<evidence type="ECO:0000256" key="1">
    <source>
        <dbReference type="SAM" id="Phobius"/>
    </source>
</evidence>
<reference evidence="2" key="2">
    <citation type="submission" date="2020-11" db="EMBL/GenBank/DDBJ databases">
        <authorList>
            <person name="McCartney M.A."/>
            <person name="Auch B."/>
            <person name="Kono T."/>
            <person name="Mallez S."/>
            <person name="Becker A."/>
            <person name="Gohl D.M."/>
            <person name="Silverstein K.A.T."/>
            <person name="Koren S."/>
            <person name="Bechman K.B."/>
            <person name="Herman A."/>
            <person name="Abrahante J.E."/>
            <person name="Garbe J."/>
        </authorList>
    </citation>
    <scope>NUCLEOTIDE SEQUENCE</scope>
    <source>
        <strain evidence="2">Duluth1</strain>
        <tissue evidence="2">Whole animal</tissue>
    </source>
</reference>
<keyword evidence="1" id="KW-0812">Transmembrane</keyword>
<accession>A0A9D4CPS1</accession>
<sequence>MFEKPKNRVLEGQEDDPFAIYMMYLDQESRLLVLAGATHIMLFKFSKQEVTYEVTVCIQVDLSVSVCGGGREGAPVAFFFLPFLYSNFTLLVQVHFSGGHIVFSLSVGWLVCVKLKHLP</sequence>
<dbReference type="Proteomes" id="UP000828390">
    <property type="component" value="Unassembled WGS sequence"/>
</dbReference>